<feature type="DNA-binding region" description="H-T-H motif" evidence="2">
    <location>
        <begin position="28"/>
        <end position="47"/>
    </location>
</feature>
<name>A0AB38ZAB6_9CHLR</name>
<dbReference type="InterPro" id="IPR001647">
    <property type="entry name" value="HTH_TetR"/>
</dbReference>
<dbReference type="AlphaFoldDB" id="A0AB38ZAB6"/>
<organism evidence="4 5">
    <name type="scientific">Dehalococcoides mccartyi</name>
    <dbReference type="NCBI Taxonomy" id="61435"/>
    <lineage>
        <taxon>Bacteria</taxon>
        <taxon>Bacillati</taxon>
        <taxon>Chloroflexota</taxon>
        <taxon>Dehalococcoidia</taxon>
        <taxon>Dehalococcoidales</taxon>
        <taxon>Dehalococcoidaceae</taxon>
        <taxon>Dehalococcoides</taxon>
    </lineage>
</organism>
<feature type="domain" description="HTH tetR-type" evidence="3">
    <location>
        <begin position="5"/>
        <end position="65"/>
    </location>
</feature>
<evidence type="ECO:0000256" key="2">
    <source>
        <dbReference type="PROSITE-ProRule" id="PRU00335"/>
    </source>
</evidence>
<reference evidence="4" key="1">
    <citation type="submission" date="2023-12" db="EMBL/GenBank/DDBJ databases">
        <title>Isolation of organohalide respiring bacteria Dehalococcoides mccartyi strain GPTCE1 in groundwater collected near a chemical plant in Suzhou, China.</title>
        <authorList>
            <person name="Liu G."/>
        </authorList>
    </citation>
    <scope>NUCLEOTIDE SEQUENCE</scope>
    <source>
        <strain evidence="4">GPTCE1</strain>
    </source>
</reference>
<accession>A0AB38ZAB6</accession>
<protein>
    <submittedName>
        <fullName evidence="4">TetR/AcrR family transcriptional regulator</fullName>
    </submittedName>
</protein>
<dbReference type="InterPro" id="IPR009057">
    <property type="entry name" value="Homeodomain-like_sf"/>
</dbReference>
<evidence type="ECO:0000313" key="5">
    <source>
        <dbReference type="Proteomes" id="UP001327986"/>
    </source>
</evidence>
<dbReference type="Pfam" id="PF00440">
    <property type="entry name" value="TetR_N"/>
    <property type="match status" value="1"/>
</dbReference>
<sequence length="211" mass="24928">MVSSGATKRHILDTYLKLCTEHGERNVTLKLLVEHVNVSQPCIYYHFHSLSELREIAIAYSITSHFLDGGQKEMEYLWDNQTKEELYNMYLQLGGQNNKTPFVYYSANIAGKEDITLFHLNAMIKLQQEGLSDYVFTKGCNITKKDEYTLRLLRTAAFNMIFLTLKYYHENFRDKMTKEQFARVMTEITYNSFRELWRKVKKGEFDYSFPS</sequence>
<dbReference type="Proteomes" id="UP001327986">
    <property type="component" value="Chromosome"/>
</dbReference>
<gene>
    <name evidence="4" type="ORF">VLL09_00990</name>
</gene>
<dbReference type="Gene3D" id="1.10.357.10">
    <property type="entry name" value="Tetracycline Repressor, domain 2"/>
    <property type="match status" value="1"/>
</dbReference>
<dbReference type="GO" id="GO:0003677">
    <property type="term" value="F:DNA binding"/>
    <property type="evidence" value="ECO:0007669"/>
    <property type="project" value="UniProtKB-UniRule"/>
</dbReference>
<proteinExistence type="predicted"/>
<keyword evidence="1 2" id="KW-0238">DNA-binding</keyword>
<dbReference type="EMBL" id="CP141531">
    <property type="protein sequence ID" value="WRO07501.1"/>
    <property type="molecule type" value="Genomic_DNA"/>
</dbReference>
<dbReference type="SUPFAM" id="SSF46689">
    <property type="entry name" value="Homeodomain-like"/>
    <property type="match status" value="1"/>
</dbReference>
<evidence type="ECO:0000259" key="3">
    <source>
        <dbReference type="PROSITE" id="PS50977"/>
    </source>
</evidence>
<evidence type="ECO:0000256" key="1">
    <source>
        <dbReference type="ARBA" id="ARBA00023125"/>
    </source>
</evidence>
<dbReference type="RefSeq" id="WP_279115627.1">
    <property type="nucleotide sequence ID" value="NZ_CP141531.1"/>
</dbReference>
<evidence type="ECO:0000313" key="4">
    <source>
        <dbReference type="EMBL" id="WRO07501.1"/>
    </source>
</evidence>
<dbReference type="PROSITE" id="PS50977">
    <property type="entry name" value="HTH_TETR_2"/>
    <property type="match status" value="1"/>
</dbReference>